<keyword evidence="2" id="KW-0813">Transport</keyword>
<dbReference type="AlphaFoldDB" id="A0A0F9RVV0"/>
<proteinExistence type="inferred from homology"/>
<gene>
    <name evidence="6" type="ORF">LCGC14_0848270</name>
</gene>
<dbReference type="PROSITE" id="PS50893">
    <property type="entry name" value="ABC_TRANSPORTER_2"/>
    <property type="match status" value="1"/>
</dbReference>
<evidence type="ECO:0000256" key="2">
    <source>
        <dbReference type="ARBA" id="ARBA00022448"/>
    </source>
</evidence>
<dbReference type="SUPFAM" id="SSF52540">
    <property type="entry name" value="P-loop containing nucleoside triphosphate hydrolases"/>
    <property type="match status" value="1"/>
</dbReference>
<dbReference type="Gene3D" id="3.40.50.300">
    <property type="entry name" value="P-loop containing nucleotide triphosphate hydrolases"/>
    <property type="match status" value="1"/>
</dbReference>
<protein>
    <recommendedName>
        <fullName evidence="5">ABC transporter domain-containing protein</fullName>
    </recommendedName>
</protein>
<sequence length="246" mass="27006">MMKKMLSVKSLSKEFNGEKAVDSVSFEADAGDVFGLLGPNGAGKTTTLRMIATTIKPSSGNAQVFGFSITKEPSNVRQVVGILTAAIGLYGRLTARENLRYFGRLYGLSGKKLEERINELIKLLDMASFADRKTENFSTGMLQKVAIGRAILHDPPVLILDEPTTGLDVIAAQTVVNFIRQAREMGKCVILSTHIMSEAQKLCKRAAIIHQGKIIINEEISSILKKTDKLFLEDAFMVLVKDNEKN</sequence>
<evidence type="ECO:0000313" key="6">
    <source>
        <dbReference type="EMBL" id="KKN29026.1"/>
    </source>
</evidence>
<dbReference type="InterPro" id="IPR003593">
    <property type="entry name" value="AAA+_ATPase"/>
</dbReference>
<keyword evidence="4" id="KW-0067">ATP-binding</keyword>
<dbReference type="PANTHER" id="PTHR42711:SF5">
    <property type="entry name" value="ABC TRANSPORTER ATP-BINDING PROTEIN NATA"/>
    <property type="match status" value="1"/>
</dbReference>
<evidence type="ECO:0000259" key="5">
    <source>
        <dbReference type="PROSITE" id="PS50893"/>
    </source>
</evidence>
<dbReference type="EMBL" id="LAZR01002516">
    <property type="protein sequence ID" value="KKN29026.1"/>
    <property type="molecule type" value="Genomic_DNA"/>
</dbReference>
<dbReference type="InterPro" id="IPR027417">
    <property type="entry name" value="P-loop_NTPase"/>
</dbReference>
<comment type="similarity">
    <text evidence="1">Belongs to the ABC transporter superfamily.</text>
</comment>
<dbReference type="GO" id="GO:0005524">
    <property type="term" value="F:ATP binding"/>
    <property type="evidence" value="ECO:0007669"/>
    <property type="project" value="UniProtKB-KW"/>
</dbReference>
<evidence type="ECO:0000256" key="1">
    <source>
        <dbReference type="ARBA" id="ARBA00005417"/>
    </source>
</evidence>
<dbReference type="InterPro" id="IPR003439">
    <property type="entry name" value="ABC_transporter-like_ATP-bd"/>
</dbReference>
<comment type="caution">
    <text evidence="6">The sequence shown here is derived from an EMBL/GenBank/DDBJ whole genome shotgun (WGS) entry which is preliminary data.</text>
</comment>
<dbReference type="PANTHER" id="PTHR42711">
    <property type="entry name" value="ABC TRANSPORTER ATP-BINDING PROTEIN"/>
    <property type="match status" value="1"/>
</dbReference>
<reference evidence="6" key="1">
    <citation type="journal article" date="2015" name="Nature">
        <title>Complex archaea that bridge the gap between prokaryotes and eukaryotes.</title>
        <authorList>
            <person name="Spang A."/>
            <person name="Saw J.H."/>
            <person name="Jorgensen S.L."/>
            <person name="Zaremba-Niedzwiedzka K."/>
            <person name="Martijn J."/>
            <person name="Lind A.E."/>
            <person name="van Eijk R."/>
            <person name="Schleper C."/>
            <person name="Guy L."/>
            <person name="Ettema T.J."/>
        </authorList>
    </citation>
    <scope>NUCLEOTIDE SEQUENCE</scope>
</reference>
<name>A0A0F9RVV0_9ZZZZ</name>
<evidence type="ECO:0000256" key="4">
    <source>
        <dbReference type="ARBA" id="ARBA00022840"/>
    </source>
</evidence>
<dbReference type="InterPro" id="IPR050763">
    <property type="entry name" value="ABC_transporter_ATP-binding"/>
</dbReference>
<dbReference type="SMART" id="SM00382">
    <property type="entry name" value="AAA"/>
    <property type="match status" value="1"/>
</dbReference>
<dbReference type="GO" id="GO:0016887">
    <property type="term" value="F:ATP hydrolysis activity"/>
    <property type="evidence" value="ECO:0007669"/>
    <property type="project" value="InterPro"/>
</dbReference>
<evidence type="ECO:0000256" key="3">
    <source>
        <dbReference type="ARBA" id="ARBA00022741"/>
    </source>
</evidence>
<dbReference type="Pfam" id="PF00005">
    <property type="entry name" value="ABC_tran"/>
    <property type="match status" value="1"/>
</dbReference>
<keyword evidence="3" id="KW-0547">Nucleotide-binding</keyword>
<feature type="domain" description="ABC transporter" evidence="5">
    <location>
        <begin position="6"/>
        <end position="236"/>
    </location>
</feature>
<accession>A0A0F9RVV0</accession>
<organism evidence="6">
    <name type="scientific">marine sediment metagenome</name>
    <dbReference type="NCBI Taxonomy" id="412755"/>
    <lineage>
        <taxon>unclassified sequences</taxon>
        <taxon>metagenomes</taxon>
        <taxon>ecological metagenomes</taxon>
    </lineage>
</organism>